<dbReference type="PANTHER" id="PTHR12550:SF70">
    <property type="entry name" value="JIL-1 ANCHORING AND STABILIZING PROTEIN, ISOFORM A"/>
    <property type="match status" value="1"/>
</dbReference>
<dbReference type="EMBL" id="CAACVG010013132">
    <property type="protein sequence ID" value="VEN61326.1"/>
    <property type="molecule type" value="Genomic_DNA"/>
</dbReference>
<evidence type="ECO:0000259" key="6">
    <source>
        <dbReference type="PROSITE" id="PS50812"/>
    </source>
</evidence>
<dbReference type="Gene3D" id="2.30.30.140">
    <property type="match status" value="1"/>
</dbReference>
<dbReference type="Pfam" id="PF11467">
    <property type="entry name" value="LEDGF"/>
    <property type="match status" value="1"/>
</dbReference>
<evidence type="ECO:0000313" key="7">
    <source>
        <dbReference type="EMBL" id="VEN61326.1"/>
    </source>
</evidence>
<feature type="compositionally biased region" description="Basic residues" evidence="5">
    <location>
        <begin position="185"/>
        <end position="194"/>
    </location>
</feature>
<evidence type="ECO:0000256" key="4">
    <source>
        <dbReference type="ARBA" id="ARBA00023242"/>
    </source>
</evidence>
<dbReference type="GO" id="GO:0005634">
    <property type="term" value="C:nucleus"/>
    <property type="evidence" value="ECO:0007669"/>
    <property type="project" value="UniProtKB-SubCell"/>
</dbReference>
<feature type="compositionally biased region" description="Basic and acidic residues" evidence="5">
    <location>
        <begin position="213"/>
        <end position="233"/>
    </location>
</feature>
<feature type="compositionally biased region" description="Basic and acidic residues" evidence="5">
    <location>
        <begin position="108"/>
        <end position="126"/>
    </location>
</feature>
<reference evidence="7 8" key="1">
    <citation type="submission" date="2019-01" db="EMBL/GenBank/DDBJ databases">
        <authorList>
            <person name="Sayadi A."/>
        </authorList>
    </citation>
    <scope>NUCLEOTIDE SEQUENCE [LARGE SCALE GENOMIC DNA]</scope>
</reference>
<dbReference type="SMART" id="SM00293">
    <property type="entry name" value="PWWP"/>
    <property type="match status" value="1"/>
</dbReference>
<feature type="compositionally biased region" description="Polar residues" evidence="5">
    <location>
        <begin position="239"/>
        <end position="251"/>
    </location>
</feature>
<comment type="similarity">
    <text evidence="2">Belongs to the HDGF family.</text>
</comment>
<dbReference type="PROSITE" id="PS50812">
    <property type="entry name" value="PWWP"/>
    <property type="match status" value="1"/>
</dbReference>
<feature type="domain" description="PWWP" evidence="6">
    <location>
        <begin position="7"/>
        <end position="57"/>
    </location>
</feature>
<dbReference type="Proteomes" id="UP000410492">
    <property type="component" value="Unassembled WGS sequence"/>
</dbReference>
<protein>
    <recommendedName>
        <fullName evidence="6">PWWP domain-containing protein</fullName>
    </recommendedName>
</protein>
<dbReference type="Pfam" id="PF00855">
    <property type="entry name" value="PWWP"/>
    <property type="match status" value="1"/>
</dbReference>
<sequence length="576" mass="65469">MKIEFKEDDKVFAKIKGYPAWPARVVSKDGKKYTVQFYGTGETGVIKEGDLYYYTKNKEKFHKPLKRKDYTDAFTEIEEAIKKAGGDGDPGNDSTANESMNGSNNSIKIDRKSFGKRKSVSEKAPQDDASPLKRKRQTKDSVAETTKEDEKKKDATETPIKKAQQRKQQSQGETNDTDEKEKGGKQGRRVSQKRNKQDKGNDEEIDESEEKDQDTKSKKDKSTKESSTSKEIEFVTIEGEQTPSARSQDVSASKDKAEEKTGDLDFKVEVVSEKFLKHNIAYAKHVKESEAFYKERAVEPREDYINHVLPVTLPSGTIGGLKLHTTWPLKFENEYERALYDESVALRVLEAKSELTASPDSNIRNNPELFVSDIQMTLDDIKQLLCKQDIEQKNAKLDRLTVEANLVSLDAKIRSCLGLDSANPKEAIVHLEEMSQLRFDEIMLKKHAHVVEMVRRLRKYVGNAKEWNMPEHSLNEFSTQAEKVRSKAEEVYAKFKKVVIVPDNVEGGFWEAFSEVLSKYREGCKDLTEEQIQLLCAEPSKLSSLLYREVGVVIAGTKISWVTNCYFVLGCGKRTF</sequence>
<feature type="compositionally biased region" description="Basic and acidic residues" evidence="5">
    <location>
        <begin position="138"/>
        <end position="160"/>
    </location>
</feature>
<evidence type="ECO:0000256" key="5">
    <source>
        <dbReference type="SAM" id="MobiDB-lite"/>
    </source>
</evidence>
<proteinExistence type="inferred from homology"/>
<feature type="compositionally biased region" description="Polar residues" evidence="5">
    <location>
        <begin position="92"/>
        <end position="107"/>
    </location>
</feature>
<dbReference type="InterPro" id="IPR035441">
    <property type="entry name" value="TFIIS/LEDGF_dom_sf"/>
</dbReference>
<evidence type="ECO:0000256" key="2">
    <source>
        <dbReference type="ARBA" id="ARBA00005309"/>
    </source>
</evidence>
<dbReference type="Gene3D" id="1.20.930.10">
    <property type="entry name" value="Conserved domain common to transcription factors TFIIS, elongin A, CRSP70"/>
    <property type="match status" value="1"/>
</dbReference>
<organism evidence="7 8">
    <name type="scientific">Callosobruchus maculatus</name>
    <name type="common">Southern cowpea weevil</name>
    <name type="synonym">Pulse bruchid</name>
    <dbReference type="NCBI Taxonomy" id="64391"/>
    <lineage>
        <taxon>Eukaryota</taxon>
        <taxon>Metazoa</taxon>
        <taxon>Ecdysozoa</taxon>
        <taxon>Arthropoda</taxon>
        <taxon>Hexapoda</taxon>
        <taxon>Insecta</taxon>
        <taxon>Pterygota</taxon>
        <taxon>Neoptera</taxon>
        <taxon>Endopterygota</taxon>
        <taxon>Coleoptera</taxon>
        <taxon>Polyphaga</taxon>
        <taxon>Cucujiformia</taxon>
        <taxon>Chrysomeloidea</taxon>
        <taxon>Chrysomelidae</taxon>
        <taxon>Bruchinae</taxon>
        <taxon>Bruchini</taxon>
        <taxon>Callosobruchus</taxon>
    </lineage>
</organism>
<feature type="region of interest" description="Disordered" evidence="5">
    <location>
        <begin position="81"/>
        <end position="261"/>
    </location>
</feature>
<keyword evidence="4" id="KW-0539">Nucleus</keyword>
<comment type="subcellular location">
    <subcellularLocation>
        <location evidence="1">Nucleus</location>
    </subcellularLocation>
</comment>
<name>A0A653DM87_CALMS</name>
<feature type="compositionally biased region" description="Basic and acidic residues" evidence="5">
    <location>
        <begin position="252"/>
        <end position="261"/>
    </location>
</feature>
<dbReference type="InterPro" id="IPR021567">
    <property type="entry name" value="LEDGF_IBD"/>
</dbReference>
<dbReference type="InterPro" id="IPR000313">
    <property type="entry name" value="PWWP_dom"/>
</dbReference>
<dbReference type="CDD" id="cd05834">
    <property type="entry name" value="PWWP_HRP"/>
    <property type="match status" value="1"/>
</dbReference>
<dbReference type="SUPFAM" id="SSF63748">
    <property type="entry name" value="Tudor/PWWP/MBT"/>
    <property type="match status" value="1"/>
</dbReference>
<evidence type="ECO:0000313" key="8">
    <source>
        <dbReference type="Proteomes" id="UP000410492"/>
    </source>
</evidence>
<dbReference type="InterPro" id="IPR036218">
    <property type="entry name" value="HIVI-bd_sf"/>
</dbReference>
<keyword evidence="8" id="KW-1185">Reference proteome</keyword>
<dbReference type="SUPFAM" id="SSF140576">
    <property type="entry name" value="HIV integrase-binding domain"/>
    <property type="match status" value="1"/>
</dbReference>
<gene>
    <name evidence="7" type="ORF">CALMAC_LOCUS18765</name>
</gene>
<dbReference type="OrthoDB" id="62853at2759"/>
<keyword evidence="3" id="KW-0175">Coiled coil</keyword>
<feature type="compositionally biased region" description="Acidic residues" evidence="5">
    <location>
        <begin position="203"/>
        <end position="212"/>
    </location>
</feature>
<dbReference type="AlphaFoldDB" id="A0A653DM87"/>
<evidence type="ECO:0000256" key="1">
    <source>
        <dbReference type="ARBA" id="ARBA00004123"/>
    </source>
</evidence>
<accession>A0A653DM87</accession>
<dbReference type="PANTHER" id="PTHR12550">
    <property type="entry name" value="HEPATOMA-DERIVED GROWTH FACTOR-RELATED"/>
    <property type="match status" value="1"/>
</dbReference>
<evidence type="ECO:0000256" key="3">
    <source>
        <dbReference type="ARBA" id="ARBA00023054"/>
    </source>
</evidence>